<feature type="domain" description="Multidrug resistance protein MdtA-like beta-barrel" evidence="4">
    <location>
        <begin position="221"/>
        <end position="275"/>
    </location>
</feature>
<dbReference type="InterPro" id="IPR006143">
    <property type="entry name" value="RND_pump_MFP"/>
</dbReference>
<dbReference type="Gene3D" id="2.40.50.100">
    <property type="match status" value="1"/>
</dbReference>
<protein>
    <submittedName>
        <fullName evidence="5">Efflux RND transporter periplasmic adaptor subunit</fullName>
    </submittedName>
</protein>
<evidence type="ECO:0000259" key="4">
    <source>
        <dbReference type="Pfam" id="PF25944"/>
    </source>
</evidence>
<dbReference type="Gene3D" id="2.40.30.170">
    <property type="match status" value="1"/>
</dbReference>
<evidence type="ECO:0000259" key="3">
    <source>
        <dbReference type="Pfam" id="PF25917"/>
    </source>
</evidence>
<keyword evidence="2" id="KW-0732">Signal</keyword>
<evidence type="ECO:0000313" key="6">
    <source>
        <dbReference type="Proteomes" id="UP001597472"/>
    </source>
</evidence>
<keyword evidence="6" id="KW-1185">Reference proteome</keyword>
<dbReference type="NCBIfam" id="TIGR01730">
    <property type="entry name" value="RND_mfp"/>
    <property type="match status" value="1"/>
</dbReference>
<accession>A0ABW5KTY4</accession>
<dbReference type="InterPro" id="IPR058625">
    <property type="entry name" value="MdtA-like_BSH"/>
</dbReference>
<dbReference type="PANTHER" id="PTHR30158:SF23">
    <property type="entry name" value="MULTIDRUG RESISTANCE PROTEIN MEXA"/>
    <property type="match status" value="1"/>
</dbReference>
<name>A0ABW5KTY4_9FLAO</name>
<reference evidence="6" key="1">
    <citation type="journal article" date="2019" name="Int. J. Syst. Evol. Microbiol.">
        <title>The Global Catalogue of Microorganisms (GCM) 10K type strain sequencing project: providing services to taxonomists for standard genome sequencing and annotation.</title>
        <authorList>
            <consortium name="The Broad Institute Genomics Platform"/>
            <consortium name="The Broad Institute Genome Sequencing Center for Infectious Disease"/>
            <person name="Wu L."/>
            <person name="Ma J."/>
        </authorList>
    </citation>
    <scope>NUCLEOTIDE SEQUENCE [LARGE SCALE GENOMIC DNA]</scope>
    <source>
        <strain evidence="6">KCTC 42587</strain>
    </source>
</reference>
<evidence type="ECO:0000313" key="5">
    <source>
        <dbReference type="EMBL" id="MFD2551375.1"/>
    </source>
</evidence>
<proteinExistence type="inferred from homology"/>
<organism evidence="5 6">
    <name type="scientific">Bizionia sediminis</name>
    <dbReference type="NCBI Taxonomy" id="1737064"/>
    <lineage>
        <taxon>Bacteria</taxon>
        <taxon>Pseudomonadati</taxon>
        <taxon>Bacteroidota</taxon>
        <taxon>Flavobacteriia</taxon>
        <taxon>Flavobacteriales</taxon>
        <taxon>Flavobacteriaceae</taxon>
        <taxon>Bizionia</taxon>
    </lineage>
</organism>
<gene>
    <name evidence="5" type="ORF">ACFSQP_06050</name>
</gene>
<dbReference type="RefSeq" id="WP_376892516.1">
    <property type="nucleotide sequence ID" value="NZ_JBHULS010000002.1"/>
</dbReference>
<dbReference type="PANTHER" id="PTHR30158">
    <property type="entry name" value="ACRA/E-RELATED COMPONENT OF DRUG EFFLUX TRANSPORTER"/>
    <property type="match status" value="1"/>
</dbReference>
<evidence type="ECO:0000256" key="2">
    <source>
        <dbReference type="SAM" id="SignalP"/>
    </source>
</evidence>
<comment type="caution">
    <text evidence="5">The sequence shown here is derived from an EMBL/GenBank/DDBJ whole genome shotgun (WGS) entry which is preliminary data.</text>
</comment>
<comment type="similarity">
    <text evidence="1">Belongs to the membrane fusion protein (MFP) (TC 8.A.1) family.</text>
</comment>
<dbReference type="Gene3D" id="1.10.287.470">
    <property type="entry name" value="Helix hairpin bin"/>
    <property type="match status" value="1"/>
</dbReference>
<dbReference type="SUPFAM" id="SSF111369">
    <property type="entry name" value="HlyD-like secretion proteins"/>
    <property type="match status" value="1"/>
</dbReference>
<feature type="signal peptide" evidence="2">
    <location>
        <begin position="1"/>
        <end position="22"/>
    </location>
</feature>
<dbReference type="Pfam" id="PF25944">
    <property type="entry name" value="Beta-barrel_RND"/>
    <property type="match status" value="1"/>
</dbReference>
<dbReference type="EMBL" id="JBHULS010000002">
    <property type="protein sequence ID" value="MFD2551375.1"/>
    <property type="molecule type" value="Genomic_DNA"/>
</dbReference>
<feature type="domain" description="Multidrug resistance protein MdtA-like barrel-sandwich hybrid" evidence="3">
    <location>
        <begin position="63"/>
        <end position="185"/>
    </location>
</feature>
<sequence length="372" mass="40384">MKKHTFNILVPCALVLALFSCGKNEAPQQAPRVMPYPVIEISKRSITTFDDFPASIEGKINSAVRPKISGYIQEVLVEEGQEVKQGQTLFKLETQSLNQDAQAAQANVAAAQLEVNKLKPLVEQNIISAVQLESAKARLLQAQSTFNSIGANINYATVKSPVNGVVGSINYREGALVSAQDPMPLTSVSAIAEVYAYFSMNEKAFISFMAEAEGETAEEKLNNMPEVKLRLANGDMYEPTGTIETITGDVNEQTGTITFRAKFPNTSGLLRNGSSGTVLIPKTYTNAILIPAASTFERQGKFFVYKVIKDSLADKAVSVLKTANRYYIIDDGLQAGEVILAKGFNKVTSGSKIQPVKTSMDSIINSFDTVFK</sequence>
<dbReference type="Proteomes" id="UP001597472">
    <property type="component" value="Unassembled WGS sequence"/>
</dbReference>
<evidence type="ECO:0000256" key="1">
    <source>
        <dbReference type="ARBA" id="ARBA00009477"/>
    </source>
</evidence>
<dbReference type="InterPro" id="IPR058626">
    <property type="entry name" value="MdtA-like_b-barrel"/>
</dbReference>
<feature type="chain" id="PRO_5045419453" evidence="2">
    <location>
        <begin position="23"/>
        <end position="372"/>
    </location>
</feature>
<dbReference type="PROSITE" id="PS51257">
    <property type="entry name" value="PROKAR_LIPOPROTEIN"/>
    <property type="match status" value="1"/>
</dbReference>
<dbReference type="Gene3D" id="2.40.420.20">
    <property type="match status" value="1"/>
</dbReference>
<dbReference type="Pfam" id="PF25917">
    <property type="entry name" value="BSH_RND"/>
    <property type="match status" value="1"/>
</dbReference>